<evidence type="ECO:0000256" key="1">
    <source>
        <dbReference type="PROSITE-ProRule" id="PRU00175"/>
    </source>
</evidence>
<dbReference type="InterPro" id="IPR001841">
    <property type="entry name" value="Znf_RING"/>
</dbReference>
<dbReference type="GO" id="GO:0008270">
    <property type="term" value="F:zinc ion binding"/>
    <property type="evidence" value="ECO:0007669"/>
    <property type="project" value="UniProtKB-KW"/>
</dbReference>
<evidence type="ECO:0000259" key="2">
    <source>
        <dbReference type="PROSITE" id="PS50089"/>
    </source>
</evidence>
<dbReference type="EMBL" id="MPUH01000194">
    <property type="protein sequence ID" value="OMJ86827.1"/>
    <property type="molecule type" value="Genomic_DNA"/>
</dbReference>
<dbReference type="AlphaFoldDB" id="A0A1R2CCU4"/>
<keyword evidence="4" id="KW-1185">Reference proteome</keyword>
<dbReference type="OrthoDB" id="324273at2759"/>
<dbReference type="PROSITE" id="PS50089">
    <property type="entry name" value="ZF_RING_2"/>
    <property type="match status" value="1"/>
</dbReference>
<dbReference type="Proteomes" id="UP000187209">
    <property type="component" value="Unassembled WGS sequence"/>
</dbReference>
<evidence type="ECO:0000313" key="4">
    <source>
        <dbReference type="Proteomes" id="UP000187209"/>
    </source>
</evidence>
<proteinExistence type="predicted"/>
<keyword evidence="1" id="KW-0863">Zinc-finger</keyword>
<name>A0A1R2CCU4_9CILI</name>
<protein>
    <recommendedName>
        <fullName evidence="2">RING-type domain-containing protein</fullName>
    </recommendedName>
</protein>
<accession>A0A1R2CCU4</accession>
<gene>
    <name evidence="3" type="ORF">SteCoe_11603</name>
</gene>
<reference evidence="3 4" key="1">
    <citation type="submission" date="2016-11" db="EMBL/GenBank/DDBJ databases">
        <title>The macronuclear genome of Stentor coeruleus: a giant cell with tiny introns.</title>
        <authorList>
            <person name="Slabodnick M."/>
            <person name="Ruby J.G."/>
            <person name="Reiff S.B."/>
            <person name="Swart E.C."/>
            <person name="Gosai S."/>
            <person name="Prabakaran S."/>
            <person name="Witkowska E."/>
            <person name="Larue G.E."/>
            <person name="Fisher S."/>
            <person name="Freeman R.M."/>
            <person name="Gunawardena J."/>
            <person name="Chu W."/>
            <person name="Stover N.A."/>
            <person name="Gregory B.D."/>
            <person name="Nowacki M."/>
            <person name="Derisi J."/>
            <person name="Roy S.W."/>
            <person name="Marshall W.F."/>
            <person name="Sood P."/>
        </authorList>
    </citation>
    <scope>NUCLEOTIDE SEQUENCE [LARGE SCALE GENOMIC DNA]</scope>
    <source>
        <strain evidence="3">WM001</strain>
    </source>
</reference>
<sequence length="323" mass="37633">MEMESQELNHIIAEFKNLFVSRKNQILSQEVLSSISALSTSVSISFDQNIYFTRIYKLLNCTLCQTKSGYFKLNCLHYICKNCFKTKIQPQFFETLKFPQAFECPTCQRFHSLEDFKIIFDKDWIDIENDMKSERIRLNHDFICFKCKNQKSSTYLAKGVCNQHKYCSECVGEMGRNQDWCNDITQEANNISENLQGFCTSCEKTAYYVGDFLTFICQEHLHCYDCLQKAQETGKCQTCCIRINNSDRDKINKVLYSKCSKCNSQFEKIFFVPKKCCKENVCALCQMGSAFKCVRCQQVLEKNAVELIQCFEAESARRGDSRE</sequence>
<organism evidence="3 4">
    <name type="scientific">Stentor coeruleus</name>
    <dbReference type="NCBI Taxonomy" id="5963"/>
    <lineage>
        <taxon>Eukaryota</taxon>
        <taxon>Sar</taxon>
        <taxon>Alveolata</taxon>
        <taxon>Ciliophora</taxon>
        <taxon>Postciliodesmatophora</taxon>
        <taxon>Heterotrichea</taxon>
        <taxon>Heterotrichida</taxon>
        <taxon>Stentoridae</taxon>
        <taxon>Stentor</taxon>
    </lineage>
</organism>
<keyword evidence="1" id="KW-0862">Zinc</keyword>
<evidence type="ECO:0000313" key="3">
    <source>
        <dbReference type="EMBL" id="OMJ86827.1"/>
    </source>
</evidence>
<feature type="domain" description="RING-type" evidence="2">
    <location>
        <begin position="61"/>
        <end position="108"/>
    </location>
</feature>
<keyword evidence="1" id="KW-0479">Metal-binding</keyword>
<dbReference type="SUPFAM" id="SSF57850">
    <property type="entry name" value="RING/U-box"/>
    <property type="match status" value="1"/>
</dbReference>
<comment type="caution">
    <text evidence="3">The sequence shown here is derived from an EMBL/GenBank/DDBJ whole genome shotgun (WGS) entry which is preliminary data.</text>
</comment>